<accession>A0AAD7CK85</accession>
<name>A0AAD7CK85_9AGAR</name>
<dbReference type="AlphaFoldDB" id="A0AAD7CK85"/>
<protein>
    <recommendedName>
        <fullName evidence="3">F-box domain-containing protein</fullName>
    </recommendedName>
</protein>
<keyword evidence="2" id="KW-1185">Reference proteome</keyword>
<gene>
    <name evidence="1" type="ORF">FB45DRAFT_29096</name>
</gene>
<organism evidence="1 2">
    <name type="scientific">Roridomyces roridus</name>
    <dbReference type="NCBI Taxonomy" id="1738132"/>
    <lineage>
        <taxon>Eukaryota</taxon>
        <taxon>Fungi</taxon>
        <taxon>Dikarya</taxon>
        <taxon>Basidiomycota</taxon>
        <taxon>Agaricomycotina</taxon>
        <taxon>Agaricomycetes</taxon>
        <taxon>Agaricomycetidae</taxon>
        <taxon>Agaricales</taxon>
        <taxon>Marasmiineae</taxon>
        <taxon>Mycenaceae</taxon>
        <taxon>Roridomyces</taxon>
    </lineage>
</organism>
<dbReference type="EMBL" id="JARKIF010000001">
    <property type="protein sequence ID" value="KAJ7650974.1"/>
    <property type="molecule type" value="Genomic_DNA"/>
</dbReference>
<dbReference type="SUPFAM" id="SSF81383">
    <property type="entry name" value="F-box domain"/>
    <property type="match status" value="1"/>
</dbReference>
<evidence type="ECO:0008006" key="3">
    <source>
        <dbReference type="Google" id="ProtNLM"/>
    </source>
</evidence>
<dbReference type="InterPro" id="IPR032675">
    <property type="entry name" value="LRR_dom_sf"/>
</dbReference>
<dbReference type="Gene3D" id="3.80.10.10">
    <property type="entry name" value="Ribonuclease Inhibitor"/>
    <property type="match status" value="1"/>
</dbReference>
<dbReference type="Proteomes" id="UP001221142">
    <property type="component" value="Unassembled WGS sequence"/>
</dbReference>
<dbReference type="InterPro" id="IPR036047">
    <property type="entry name" value="F-box-like_dom_sf"/>
</dbReference>
<sequence length="390" mass="44040">MDSLPPELLCIVFAYVRSSVQQRQPAPAATVVRVCSTWREVARKLCPELWTDIRLFHCRSDQLSMFDEYLRLSENLPVDIAMDIPIGTPDMSPLLFRIFRVSRRWRSLHISTTPEAFRFVRTSGSQIMAPLLESLRLSISPRMVIHIKSMPSLKVLVLQDVLLETPGVASFSPQLEVLDICSEPGIFQDITHADLLLRLIAQESGRGSQLRELTLKTTLPRFDGPSGPQLKSYISSVTKLSIGNLDNSARTHYCLTALQPLLPHATLEELTLDKLHDGCSRIILANTSFPALHTLTLSRTEPVYTETESSPYRDSFPALKHLRLVDLTSYEFIFRVLSETAPDRIHWPKLHTLEIHCNVVPELLRNVVESRVAAGLPLDKLEIHSPQDVD</sequence>
<comment type="caution">
    <text evidence="1">The sequence shown here is derived from an EMBL/GenBank/DDBJ whole genome shotgun (WGS) entry which is preliminary data.</text>
</comment>
<dbReference type="Gene3D" id="1.20.1280.50">
    <property type="match status" value="1"/>
</dbReference>
<reference evidence="1" key="1">
    <citation type="submission" date="2023-03" db="EMBL/GenBank/DDBJ databases">
        <title>Massive genome expansion in bonnet fungi (Mycena s.s.) driven by repeated elements and novel gene families across ecological guilds.</title>
        <authorList>
            <consortium name="Lawrence Berkeley National Laboratory"/>
            <person name="Harder C.B."/>
            <person name="Miyauchi S."/>
            <person name="Viragh M."/>
            <person name="Kuo A."/>
            <person name="Thoen E."/>
            <person name="Andreopoulos B."/>
            <person name="Lu D."/>
            <person name="Skrede I."/>
            <person name="Drula E."/>
            <person name="Henrissat B."/>
            <person name="Morin E."/>
            <person name="Kohler A."/>
            <person name="Barry K."/>
            <person name="LaButti K."/>
            <person name="Morin E."/>
            <person name="Salamov A."/>
            <person name="Lipzen A."/>
            <person name="Mereny Z."/>
            <person name="Hegedus B."/>
            <person name="Baldrian P."/>
            <person name="Stursova M."/>
            <person name="Weitz H."/>
            <person name="Taylor A."/>
            <person name="Grigoriev I.V."/>
            <person name="Nagy L.G."/>
            <person name="Martin F."/>
            <person name="Kauserud H."/>
        </authorList>
    </citation>
    <scope>NUCLEOTIDE SEQUENCE</scope>
    <source>
        <strain evidence="1">9284</strain>
    </source>
</reference>
<evidence type="ECO:0000313" key="2">
    <source>
        <dbReference type="Proteomes" id="UP001221142"/>
    </source>
</evidence>
<dbReference type="SUPFAM" id="SSF52047">
    <property type="entry name" value="RNI-like"/>
    <property type="match status" value="1"/>
</dbReference>
<evidence type="ECO:0000313" key="1">
    <source>
        <dbReference type="EMBL" id="KAJ7650974.1"/>
    </source>
</evidence>
<proteinExistence type="predicted"/>